<reference evidence="2 3" key="1">
    <citation type="submission" date="2024-04" db="EMBL/GenBank/DDBJ databases">
        <title>WGS of bacteria from Torrens River.</title>
        <authorList>
            <person name="Wyrsch E.R."/>
            <person name="Drigo B."/>
        </authorList>
    </citation>
    <scope>NUCLEOTIDE SEQUENCE [LARGE SCALE GENOMIC DNA]</scope>
    <source>
        <strain evidence="2 3">TWI391</strain>
    </source>
</reference>
<dbReference type="EMBL" id="JBDJNQ010000007">
    <property type="protein sequence ID" value="MEN5378714.1"/>
    <property type="molecule type" value="Genomic_DNA"/>
</dbReference>
<dbReference type="RefSeq" id="WP_346581633.1">
    <property type="nucleotide sequence ID" value="NZ_JBDJNQ010000007.1"/>
</dbReference>
<sequence>MKYSKLTTVLLALVLFSACNHHGNAGASKGKEQETARKSNVIDLIGDLHNKVKELYKWNETKSTHVDFEPLLLKEADSVYAGLDLEIHKKRIKELRETNLFTDQFISNYDNIGLIIDEKLRNKSWVWYVGELPPFGNGANPWCNCQDNPDNFWEKIILKDANFANNLATFNWSWGDGFNYKAKAVLANGIWKIDYLEGFDPKLFLPSE</sequence>
<keyword evidence="3" id="KW-1185">Reference proteome</keyword>
<dbReference type="PROSITE" id="PS51257">
    <property type="entry name" value="PROKAR_LIPOPROTEIN"/>
    <property type="match status" value="1"/>
</dbReference>
<evidence type="ECO:0000313" key="2">
    <source>
        <dbReference type="EMBL" id="MEN5378714.1"/>
    </source>
</evidence>
<name>A0ABV0BYZ3_9SPHI</name>
<gene>
    <name evidence="2" type="ORF">ABE541_15735</name>
</gene>
<evidence type="ECO:0000313" key="3">
    <source>
        <dbReference type="Proteomes" id="UP001409291"/>
    </source>
</evidence>
<keyword evidence="1" id="KW-0732">Signal</keyword>
<comment type="caution">
    <text evidence="2">The sequence shown here is derived from an EMBL/GenBank/DDBJ whole genome shotgun (WGS) entry which is preliminary data.</text>
</comment>
<accession>A0ABV0BYZ3</accession>
<proteinExistence type="predicted"/>
<protein>
    <submittedName>
        <fullName evidence="2">Uncharacterized protein</fullName>
    </submittedName>
</protein>
<evidence type="ECO:0000256" key="1">
    <source>
        <dbReference type="SAM" id="SignalP"/>
    </source>
</evidence>
<dbReference type="Proteomes" id="UP001409291">
    <property type="component" value="Unassembled WGS sequence"/>
</dbReference>
<feature type="chain" id="PRO_5046160204" evidence="1">
    <location>
        <begin position="28"/>
        <end position="208"/>
    </location>
</feature>
<organism evidence="2 3">
    <name type="scientific">Sphingobacterium kitahiroshimense</name>
    <dbReference type="NCBI Taxonomy" id="470446"/>
    <lineage>
        <taxon>Bacteria</taxon>
        <taxon>Pseudomonadati</taxon>
        <taxon>Bacteroidota</taxon>
        <taxon>Sphingobacteriia</taxon>
        <taxon>Sphingobacteriales</taxon>
        <taxon>Sphingobacteriaceae</taxon>
        <taxon>Sphingobacterium</taxon>
    </lineage>
</organism>
<feature type="signal peptide" evidence="1">
    <location>
        <begin position="1"/>
        <end position="27"/>
    </location>
</feature>